<proteinExistence type="predicted"/>
<evidence type="ECO:0000313" key="2">
    <source>
        <dbReference type="Proteomes" id="UP001214530"/>
    </source>
</evidence>
<dbReference type="EMBL" id="CP119313">
    <property type="protein sequence ID" value="WEK17915.1"/>
    <property type="molecule type" value="Genomic_DNA"/>
</dbReference>
<organism evidence="1 2">
    <name type="scientific">Candidatus Pedobacter colombiensis</name>
    <dbReference type="NCBI Taxonomy" id="3121371"/>
    <lineage>
        <taxon>Bacteria</taxon>
        <taxon>Pseudomonadati</taxon>
        <taxon>Bacteroidota</taxon>
        <taxon>Sphingobacteriia</taxon>
        <taxon>Sphingobacteriales</taxon>
        <taxon>Sphingobacteriaceae</taxon>
        <taxon>Pedobacter</taxon>
    </lineage>
</organism>
<gene>
    <name evidence="1" type="ORF">P0Y49_14020</name>
</gene>
<evidence type="ECO:0000313" key="1">
    <source>
        <dbReference type="EMBL" id="WEK17915.1"/>
    </source>
</evidence>
<name>A0AAJ5W5F2_9SPHI</name>
<dbReference type="AlphaFoldDB" id="A0AAJ5W5F2"/>
<accession>A0AAJ5W5F2</accession>
<reference evidence="1" key="1">
    <citation type="submission" date="2023-03" db="EMBL/GenBank/DDBJ databases">
        <title>Andean soil-derived lignocellulolytic bacterial consortium as a source of novel taxa and putative plastic-active enzymes.</title>
        <authorList>
            <person name="Diaz-Garcia L."/>
            <person name="Chuvochina M."/>
            <person name="Feuerriegel G."/>
            <person name="Bunk B."/>
            <person name="Sproer C."/>
            <person name="Streit W.R."/>
            <person name="Rodriguez L.M."/>
            <person name="Overmann J."/>
            <person name="Jimenez D.J."/>
        </authorList>
    </citation>
    <scope>NUCLEOTIDE SEQUENCE</scope>
    <source>
        <strain evidence="1">MAG 3858</strain>
    </source>
</reference>
<dbReference type="Pfam" id="PF11655">
    <property type="entry name" value="DUF2589"/>
    <property type="match status" value="1"/>
</dbReference>
<dbReference type="Proteomes" id="UP001214530">
    <property type="component" value="Chromosome"/>
</dbReference>
<dbReference type="InterPro" id="IPR024510">
    <property type="entry name" value="DUF2589"/>
</dbReference>
<protein>
    <submittedName>
        <fullName evidence="1">DUF2589 domain-containing protein</fullName>
    </submittedName>
</protein>
<sequence>MEEKDNLQINPQKLSTLITEPLLAAIAASNKMAKAQTDFILETCFRKNDLGQYEPEMIEMTLSQQVITPGTSENPETTFKNIDTTVKVPLLTIVPVNSMAINELTLNFDVEVLNGGDRGDKGLPELYGKVSGQKVAGKPILSFSIHTSQIPLPKGVNIIIDAFSQSIQAITKP</sequence>